<dbReference type="PANTHER" id="PTHR30385">
    <property type="entry name" value="SIGMA FACTOR F FLAGELLAR"/>
    <property type="match status" value="1"/>
</dbReference>
<dbReference type="Gene3D" id="1.10.10.10">
    <property type="entry name" value="Winged helix-like DNA-binding domain superfamily/Winged helix DNA-binding domain"/>
    <property type="match status" value="1"/>
</dbReference>
<keyword evidence="3" id="KW-0238">DNA-binding</keyword>
<keyword evidence="1" id="KW-0805">Transcription regulation</keyword>
<evidence type="ECO:0000256" key="5">
    <source>
        <dbReference type="SAM" id="MobiDB-lite"/>
    </source>
</evidence>
<organism evidence="8 9">
    <name type="scientific">Streptomyces heliomycini</name>
    <dbReference type="NCBI Taxonomy" id="284032"/>
    <lineage>
        <taxon>Bacteria</taxon>
        <taxon>Bacillati</taxon>
        <taxon>Actinomycetota</taxon>
        <taxon>Actinomycetes</taxon>
        <taxon>Kitasatosporales</taxon>
        <taxon>Streptomycetaceae</taxon>
        <taxon>Streptomyces</taxon>
    </lineage>
</organism>
<dbReference type="EMBL" id="JBHMDI010000095">
    <property type="protein sequence ID" value="MFB9350963.1"/>
    <property type="molecule type" value="Genomic_DNA"/>
</dbReference>
<proteinExistence type="predicted"/>
<evidence type="ECO:0000259" key="6">
    <source>
        <dbReference type="Pfam" id="PF04542"/>
    </source>
</evidence>
<comment type="caution">
    <text evidence="8">The sequence shown here is derived from an EMBL/GenBank/DDBJ whole genome shotgun (WGS) entry which is preliminary data.</text>
</comment>
<keyword evidence="2" id="KW-0731">Sigma factor</keyword>
<evidence type="ECO:0000256" key="3">
    <source>
        <dbReference type="ARBA" id="ARBA00023125"/>
    </source>
</evidence>
<evidence type="ECO:0000313" key="9">
    <source>
        <dbReference type="Proteomes" id="UP001589753"/>
    </source>
</evidence>
<dbReference type="Proteomes" id="UP001589753">
    <property type="component" value="Unassembled WGS sequence"/>
</dbReference>
<dbReference type="InterPro" id="IPR007630">
    <property type="entry name" value="RNA_pol_sigma70_r4"/>
</dbReference>
<feature type="domain" description="RNA polymerase sigma-70 region 4" evidence="7">
    <location>
        <begin position="189"/>
        <end position="236"/>
    </location>
</feature>
<protein>
    <submittedName>
        <fullName evidence="8">Sigma-70 family RNA polymerase sigma factor</fullName>
    </submittedName>
</protein>
<dbReference type="Pfam" id="PF04542">
    <property type="entry name" value="Sigma70_r2"/>
    <property type="match status" value="1"/>
</dbReference>
<name>A0ABV5LFN7_9ACTN</name>
<gene>
    <name evidence="8" type="ORF">ACFFUA_26585</name>
</gene>
<feature type="region of interest" description="Disordered" evidence="5">
    <location>
        <begin position="140"/>
        <end position="164"/>
    </location>
</feature>
<evidence type="ECO:0000256" key="2">
    <source>
        <dbReference type="ARBA" id="ARBA00023082"/>
    </source>
</evidence>
<dbReference type="SUPFAM" id="SSF88659">
    <property type="entry name" value="Sigma3 and sigma4 domains of RNA polymerase sigma factors"/>
    <property type="match status" value="1"/>
</dbReference>
<keyword evidence="9" id="KW-1185">Reference proteome</keyword>
<evidence type="ECO:0000259" key="7">
    <source>
        <dbReference type="Pfam" id="PF04545"/>
    </source>
</evidence>
<dbReference type="InterPro" id="IPR013324">
    <property type="entry name" value="RNA_pol_sigma_r3/r4-like"/>
</dbReference>
<accession>A0ABV5LFN7</accession>
<dbReference type="Gene3D" id="1.20.140.160">
    <property type="match status" value="1"/>
</dbReference>
<evidence type="ECO:0000256" key="1">
    <source>
        <dbReference type="ARBA" id="ARBA00023015"/>
    </source>
</evidence>
<dbReference type="InterPro" id="IPR007627">
    <property type="entry name" value="RNA_pol_sigma70_r2"/>
</dbReference>
<dbReference type="InterPro" id="IPR036388">
    <property type="entry name" value="WH-like_DNA-bd_sf"/>
</dbReference>
<sequence>MSTSVADVIRTCDAAVPEPSSEQLDALLRELSEHPPGRRRAALRDHLIRLLLPMARRVTRRFGRHGEEFDDLVQVASLGLIKAVDGYDPARGHAFLSYALPEVTGELRRHLRDRTATVRPPRPLQEASGPVFQAVEELEQRSGGHSPTSEQIAEHTGHGQEGPLARLAGAEDPALGRVVDTVSLAALVKRLPERDRRVLCLRFYRERTQQQIADAVGVSRMQVSRIPRRCLDRLREALLAGEPCAGTAEETRGPAAGRA</sequence>
<dbReference type="CDD" id="cd06171">
    <property type="entry name" value="Sigma70_r4"/>
    <property type="match status" value="1"/>
</dbReference>
<dbReference type="Pfam" id="PF04545">
    <property type="entry name" value="Sigma70_r4"/>
    <property type="match status" value="1"/>
</dbReference>
<dbReference type="Gene3D" id="1.20.120.1810">
    <property type="match status" value="1"/>
</dbReference>
<evidence type="ECO:0000256" key="4">
    <source>
        <dbReference type="ARBA" id="ARBA00023163"/>
    </source>
</evidence>
<keyword evidence="4" id="KW-0804">Transcription</keyword>
<dbReference type="InterPro" id="IPR000943">
    <property type="entry name" value="RNA_pol_sigma70"/>
</dbReference>
<dbReference type="PANTHER" id="PTHR30385:SF4">
    <property type="entry name" value="RNA POLYMERASE SIGMA-E FACTOR"/>
    <property type="match status" value="1"/>
</dbReference>
<dbReference type="InterPro" id="IPR014284">
    <property type="entry name" value="RNA_pol_sigma-70_dom"/>
</dbReference>
<dbReference type="InterPro" id="IPR013325">
    <property type="entry name" value="RNA_pol_sigma_r2"/>
</dbReference>
<dbReference type="NCBIfam" id="TIGR02937">
    <property type="entry name" value="sigma70-ECF"/>
    <property type="match status" value="1"/>
</dbReference>
<evidence type="ECO:0000313" key="8">
    <source>
        <dbReference type="EMBL" id="MFB9350963.1"/>
    </source>
</evidence>
<feature type="non-terminal residue" evidence="8">
    <location>
        <position position="259"/>
    </location>
</feature>
<dbReference type="SUPFAM" id="SSF88946">
    <property type="entry name" value="Sigma2 domain of RNA polymerase sigma factors"/>
    <property type="match status" value="1"/>
</dbReference>
<reference evidence="8 9" key="1">
    <citation type="submission" date="2024-09" db="EMBL/GenBank/DDBJ databases">
        <authorList>
            <person name="Sun Q."/>
            <person name="Mori K."/>
        </authorList>
    </citation>
    <scope>NUCLEOTIDE SEQUENCE [LARGE SCALE GENOMIC DNA]</scope>
    <source>
        <strain evidence="8 9">JCM 9767</strain>
    </source>
</reference>
<feature type="domain" description="RNA polymerase sigma-70 region 2" evidence="6">
    <location>
        <begin position="47"/>
        <end position="115"/>
    </location>
</feature>
<dbReference type="RefSeq" id="WP_380956516.1">
    <property type="nucleotide sequence ID" value="NZ_JBHMDI010000095.1"/>
</dbReference>
<dbReference type="PRINTS" id="PR00046">
    <property type="entry name" value="SIGMA70FCT"/>
</dbReference>